<dbReference type="EMBL" id="CP092882">
    <property type="protein sequence ID" value="UYV81472.1"/>
    <property type="molecule type" value="Genomic_DNA"/>
</dbReference>
<dbReference type="PROSITE" id="PS50262">
    <property type="entry name" value="G_PROTEIN_RECEP_F1_2"/>
    <property type="match status" value="1"/>
</dbReference>
<dbReference type="InterPro" id="IPR000276">
    <property type="entry name" value="GPCR_Rhodpsn"/>
</dbReference>
<reference evidence="12 13" key="1">
    <citation type="submission" date="2022-01" db="EMBL/GenBank/DDBJ databases">
        <title>A chromosomal length assembly of Cordylochernes scorpioides.</title>
        <authorList>
            <person name="Zeh D."/>
            <person name="Zeh J."/>
        </authorList>
    </citation>
    <scope>NUCLEOTIDE SEQUENCE [LARGE SCALE GENOMIC DNA]</scope>
    <source>
        <strain evidence="12">IN4F17</strain>
        <tissue evidence="12">Whole Body</tissue>
    </source>
</reference>
<evidence type="ECO:0000256" key="6">
    <source>
        <dbReference type="ARBA" id="ARBA00023136"/>
    </source>
</evidence>
<accession>A0ABY6LM61</accession>
<dbReference type="InterPro" id="IPR036397">
    <property type="entry name" value="RNaseH_sf"/>
</dbReference>
<evidence type="ECO:0000256" key="10">
    <source>
        <dbReference type="SAM" id="Phobius"/>
    </source>
</evidence>
<feature type="domain" description="G-protein coupled receptors family 1 profile" evidence="11">
    <location>
        <begin position="332"/>
        <end position="591"/>
    </location>
</feature>
<dbReference type="Pfam" id="PF00001">
    <property type="entry name" value="7tm_1"/>
    <property type="match status" value="1"/>
</dbReference>
<organism evidence="12 13">
    <name type="scientific">Cordylochernes scorpioides</name>
    <dbReference type="NCBI Taxonomy" id="51811"/>
    <lineage>
        <taxon>Eukaryota</taxon>
        <taxon>Metazoa</taxon>
        <taxon>Ecdysozoa</taxon>
        <taxon>Arthropoda</taxon>
        <taxon>Chelicerata</taxon>
        <taxon>Arachnida</taxon>
        <taxon>Pseudoscorpiones</taxon>
        <taxon>Cheliferoidea</taxon>
        <taxon>Chernetidae</taxon>
        <taxon>Cordylochernes</taxon>
    </lineage>
</organism>
<evidence type="ECO:0000256" key="3">
    <source>
        <dbReference type="ARBA" id="ARBA00022692"/>
    </source>
</evidence>
<feature type="transmembrane region" description="Helical" evidence="10">
    <location>
        <begin position="393"/>
        <end position="412"/>
    </location>
</feature>
<keyword evidence="5 9" id="KW-0297">G-protein coupled receptor</keyword>
<feature type="transmembrane region" description="Helical" evidence="10">
    <location>
        <begin position="484"/>
        <end position="508"/>
    </location>
</feature>
<dbReference type="Gene3D" id="3.30.420.10">
    <property type="entry name" value="Ribonuclease H-like superfamily/Ribonuclease H"/>
    <property type="match status" value="2"/>
</dbReference>
<evidence type="ECO:0000313" key="13">
    <source>
        <dbReference type="Proteomes" id="UP001235939"/>
    </source>
</evidence>
<comment type="subcellular location">
    <subcellularLocation>
        <location evidence="1">Membrane</location>
        <topology evidence="1">Multi-pass membrane protein</topology>
    </subcellularLocation>
</comment>
<protein>
    <recommendedName>
        <fullName evidence="11">G-protein coupled receptors family 1 profile domain-containing protein</fullName>
    </recommendedName>
</protein>
<sequence length="639" mass="72655">MEQKLKQRILIEFCVKLQISPSKTFEMLNKLFPNDAPKRTTVFEWHSRFKAGRISIEDDPRQGRPKLQRTDENVQNITDLIKENPRTILLELEQDTDISKTTIGRIVTEDLKLKKTPVKFIPRFLSNEQKLCSLAICEDMFEMTRTDPEWKDKIISSDETWVYGYDPETKRQSAEVRVSLDPKNPGYGNPDTSALGDEFLAKNGTQILPQPPYSPDIAPDDFFLFPKLKAVLKERHFDTRDDMIEKSLLALKSIPKEAYKNCFDNWEKRWRWCAMDCTPQANLSYADFINFSFDDAALVLQEVLFNDHIFDHQTEALLVVCYATLMALGLISNLAVACVILCNARIRTSRNLFIVNLSVSDLALCLFCMPFTLLELVRKSWPLGSVLCKLVPFVQGATVFVSAATVSAIAVDRHLAIVRTGPSQTSTTHKEKWLPFMAFLIWASSLMLSLPLCFFQTIKSVGLPGIRLYHKCIEQWPSSVSKGVYTGVVMAMQFVIPAFLLAVTHMGIRRHLNSARKSSERLQRDLRRHNRATMVLLSISVLFAASWLPWNILNLVADLKPNWMSPENLYLSFAACHLIAMSSAVSNPILYGWLNANVRHELTRLGRKATSVFHKFSFSNQRSASTPNLNTSSISQCNV</sequence>
<evidence type="ECO:0000313" key="12">
    <source>
        <dbReference type="EMBL" id="UYV81472.1"/>
    </source>
</evidence>
<dbReference type="InterPro" id="IPR017452">
    <property type="entry name" value="GPCR_Rhodpsn_7TM"/>
</dbReference>
<dbReference type="Proteomes" id="UP001235939">
    <property type="component" value="Chromosome 20"/>
</dbReference>
<dbReference type="PANTHER" id="PTHR24235:SF12">
    <property type="entry name" value="G-PROTEIN COUPLED RECEPTORS FAMILY 1 PROFILE DOMAIN-CONTAINING PROTEIN"/>
    <property type="match status" value="1"/>
</dbReference>
<feature type="transmembrane region" description="Helical" evidence="10">
    <location>
        <begin position="316"/>
        <end position="341"/>
    </location>
</feature>
<comment type="similarity">
    <text evidence="2 9">Belongs to the G-protein coupled receptor 1 family.</text>
</comment>
<dbReference type="SUPFAM" id="SSF81321">
    <property type="entry name" value="Family A G protein-coupled receptor-like"/>
    <property type="match status" value="1"/>
</dbReference>
<dbReference type="Gene3D" id="1.20.1070.10">
    <property type="entry name" value="Rhodopsin 7-helix transmembrane proteins"/>
    <property type="match status" value="1"/>
</dbReference>
<evidence type="ECO:0000256" key="7">
    <source>
        <dbReference type="ARBA" id="ARBA00023170"/>
    </source>
</evidence>
<keyword evidence="7 9" id="KW-0675">Receptor</keyword>
<keyword evidence="8 9" id="KW-0807">Transducer</keyword>
<gene>
    <name evidence="12" type="ORF">LAZ67_20001290</name>
</gene>
<dbReference type="PANTHER" id="PTHR24235">
    <property type="entry name" value="NEUROPEPTIDE Y RECEPTOR"/>
    <property type="match status" value="1"/>
</dbReference>
<evidence type="ECO:0000256" key="2">
    <source>
        <dbReference type="ARBA" id="ARBA00010663"/>
    </source>
</evidence>
<evidence type="ECO:0000256" key="5">
    <source>
        <dbReference type="ARBA" id="ARBA00023040"/>
    </source>
</evidence>
<proteinExistence type="inferred from homology"/>
<dbReference type="Gene3D" id="1.10.10.1450">
    <property type="match status" value="1"/>
</dbReference>
<dbReference type="InterPro" id="IPR000611">
    <property type="entry name" value="NPY_rcpt"/>
</dbReference>
<keyword evidence="13" id="KW-1185">Reference proteome</keyword>
<dbReference type="PRINTS" id="PR00237">
    <property type="entry name" value="GPCRRHODOPSN"/>
</dbReference>
<feature type="transmembrane region" description="Helical" evidence="10">
    <location>
        <begin position="433"/>
        <end position="458"/>
    </location>
</feature>
<evidence type="ECO:0000256" key="1">
    <source>
        <dbReference type="ARBA" id="ARBA00004141"/>
    </source>
</evidence>
<keyword evidence="4 10" id="KW-1133">Transmembrane helix</keyword>
<keyword evidence="3 9" id="KW-0812">Transmembrane</keyword>
<name>A0ABY6LM61_9ARAC</name>
<feature type="transmembrane region" description="Helical" evidence="10">
    <location>
        <begin position="570"/>
        <end position="594"/>
    </location>
</feature>
<feature type="transmembrane region" description="Helical" evidence="10">
    <location>
        <begin position="529"/>
        <end position="550"/>
    </location>
</feature>
<dbReference type="CDD" id="cd15203">
    <property type="entry name" value="7tmA_NPYR-like"/>
    <property type="match status" value="1"/>
</dbReference>
<feature type="transmembrane region" description="Helical" evidence="10">
    <location>
        <begin position="353"/>
        <end position="373"/>
    </location>
</feature>
<dbReference type="PRINTS" id="PR01012">
    <property type="entry name" value="NRPEPTIDEYR"/>
</dbReference>
<evidence type="ECO:0000256" key="4">
    <source>
        <dbReference type="ARBA" id="ARBA00022989"/>
    </source>
</evidence>
<keyword evidence="6 10" id="KW-0472">Membrane</keyword>
<evidence type="ECO:0000256" key="8">
    <source>
        <dbReference type="ARBA" id="ARBA00023224"/>
    </source>
</evidence>
<dbReference type="PROSITE" id="PS00237">
    <property type="entry name" value="G_PROTEIN_RECEP_F1_1"/>
    <property type="match status" value="1"/>
</dbReference>
<evidence type="ECO:0000256" key="9">
    <source>
        <dbReference type="RuleBase" id="RU000688"/>
    </source>
</evidence>
<evidence type="ECO:0000259" key="11">
    <source>
        <dbReference type="PROSITE" id="PS50262"/>
    </source>
</evidence>